<feature type="domain" description="Alcohol dehydrogenase-like C-terminal" evidence="5">
    <location>
        <begin position="25"/>
        <end position="106"/>
    </location>
</feature>
<evidence type="ECO:0000313" key="7">
    <source>
        <dbReference type="Proteomes" id="UP000287144"/>
    </source>
</evidence>
<keyword evidence="4" id="KW-0560">Oxidoreductase</keyword>
<dbReference type="EMBL" id="NKCK01000310">
    <property type="protein sequence ID" value="RSL85852.1"/>
    <property type="molecule type" value="Genomic_DNA"/>
</dbReference>
<comment type="cofactor">
    <cofactor evidence="1">
        <name>Zn(2+)</name>
        <dbReference type="ChEBI" id="CHEBI:29105"/>
    </cofactor>
</comment>
<evidence type="ECO:0000256" key="3">
    <source>
        <dbReference type="ARBA" id="ARBA00022833"/>
    </source>
</evidence>
<dbReference type="Proteomes" id="UP000287144">
    <property type="component" value="Unassembled WGS sequence"/>
</dbReference>
<name>A0A428S7R4_9HYPO</name>
<dbReference type="AlphaFoldDB" id="A0A428S7R4"/>
<dbReference type="InterPro" id="IPR013149">
    <property type="entry name" value="ADH-like_C"/>
</dbReference>
<dbReference type="PANTHER" id="PTHR42940">
    <property type="entry name" value="ALCOHOL DEHYDROGENASE 1-RELATED"/>
    <property type="match status" value="1"/>
</dbReference>
<dbReference type="InterPro" id="IPR036291">
    <property type="entry name" value="NAD(P)-bd_dom_sf"/>
</dbReference>
<keyword evidence="2" id="KW-0479">Metal-binding</keyword>
<evidence type="ECO:0000259" key="5">
    <source>
        <dbReference type="Pfam" id="PF00107"/>
    </source>
</evidence>
<dbReference type="GO" id="GO:0046872">
    <property type="term" value="F:metal ion binding"/>
    <property type="evidence" value="ECO:0007669"/>
    <property type="project" value="UniProtKB-KW"/>
</dbReference>
<keyword evidence="3" id="KW-0862">Zinc</keyword>
<dbReference type="SUPFAM" id="SSF51735">
    <property type="entry name" value="NAD(P)-binding Rossmann-fold domains"/>
    <property type="match status" value="1"/>
</dbReference>
<comment type="caution">
    <text evidence="6">The sequence shown here is derived from an EMBL/GenBank/DDBJ whole genome shotgun (WGS) entry which is preliminary data.</text>
</comment>
<organism evidence="6 7">
    <name type="scientific">Fusarium oligoseptatum</name>
    <dbReference type="NCBI Taxonomy" id="2604345"/>
    <lineage>
        <taxon>Eukaryota</taxon>
        <taxon>Fungi</taxon>
        <taxon>Dikarya</taxon>
        <taxon>Ascomycota</taxon>
        <taxon>Pezizomycotina</taxon>
        <taxon>Sordariomycetes</taxon>
        <taxon>Hypocreomycetidae</taxon>
        <taxon>Hypocreales</taxon>
        <taxon>Nectriaceae</taxon>
        <taxon>Fusarium</taxon>
        <taxon>Fusarium solani species complex</taxon>
    </lineage>
</organism>
<evidence type="ECO:0000256" key="1">
    <source>
        <dbReference type="ARBA" id="ARBA00001947"/>
    </source>
</evidence>
<dbReference type="GO" id="GO:0005737">
    <property type="term" value="C:cytoplasm"/>
    <property type="evidence" value="ECO:0007669"/>
    <property type="project" value="TreeGrafter"/>
</dbReference>
<protein>
    <recommendedName>
        <fullName evidence="5">Alcohol dehydrogenase-like C-terminal domain-containing protein</fullName>
    </recommendedName>
</protein>
<evidence type="ECO:0000313" key="6">
    <source>
        <dbReference type="EMBL" id="RSL85852.1"/>
    </source>
</evidence>
<accession>A0A428S7R4</accession>
<evidence type="ECO:0000256" key="2">
    <source>
        <dbReference type="ARBA" id="ARBA00022723"/>
    </source>
</evidence>
<evidence type="ECO:0000256" key="4">
    <source>
        <dbReference type="ARBA" id="ARBA00023002"/>
    </source>
</evidence>
<dbReference type="Gene3D" id="3.40.50.720">
    <property type="entry name" value="NAD(P)-binding Rossmann-like Domain"/>
    <property type="match status" value="2"/>
</dbReference>
<dbReference type="GO" id="GO:0004022">
    <property type="term" value="F:alcohol dehydrogenase (NAD+) activity"/>
    <property type="evidence" value="ECO:0007669"/>
    <property type="project" value="TreeGrafter"/>
</dbReference>
<dbReference type="Pfam" id="PF00107">
    <property type="entry name" value="ADH_zinc_N"/>
    <property type="match status" value="1"/>
</dbReference>
<reference evidence="6 7" key="1">
    <citation type="submission" date="2017-06" db="EMBL/GenBank/DDBJ databases">
        <title>Comparative genomic analysis of Ambrosia Fusariam Clade fungi.</title>
        <authorList>
            <person name="Stajich J.E."/>
            <person name="Carrillo J."/>
            <person name="Kijimoto T."/>
            <person name="Eskalen A."/>
            <person name="O'Donnell K."/>
            <person name="Kasson M."/>
        </authorList>
    </citation>
    <scope>NUCLEOTIDE SEQUENCE [LARGE SCALE GENOMIC DNA]</scope>
    <source>
        <strain evidence="6 7">NRRL62579</strain>
    </source>
</reference>
<keyword evidence="7" id="KW-1185">Reference proteome</keyword>
<dbReference type="STRING" id="1325735.A0A428S7R4"/>
<proteinExistence type="predicted"/>
<dbReference type="PANTHER" id="PTHR42940:SF1">
    <property type="entry name" value="ENOYL REDUCTASE (ER) DOMAIN-CONTAINING PROTEIN"/>
    <property type="match status" value="1"/>
</dbReference>
<dbReference type="Gene3D" id="3.90.180.10">
    <property type="entry name" value="Medium-chain alcohol dehydrogenases, catalytic domain"/>
    <property type="match status" value="1"/>
</dbReference>
<gene>
    <name evidence="6" type="ORF">CEP52_016005</name>
</gene>
<sequence length="108" mass="10877">MCSGLTIYRSLVDSGLRPGDWAAFLGAGGGGEGVHGVFVTATSSAAYSIATKMACIGGRIMCIGMPASGTAIAGDDPIFMILRNLKVIGTLTGSMKDTADALDFAARG</sequence>